<name>A0AAV5L329_9ROSI</name>
<evidence type="ECO:0000313" key="2">
    <source>
        <dbReference type="Proteomes" id="UP001054252"/>
    </source>
</evidence>
<dbReference type="Proteomes" id="UP001054252">
    <property type="component" value="Unassembled WGS sequence"/>
</dbReference>
<sequence length="79" mass="8994">MSRANVLSITEKERERKIKLFLVHCRYQIALTRACTVDPAMARAMRLPRRGRSGRLRQCFGSEITAGTLSPVLASDRKF</sequence>
<evidence type="ECO:0000313" key="1">
    <source>
        <dbReference type="EMBL" id="GKV31559.1"/>
    </source>
</evidence>
<keyword evidence="2" id="KW-1185">Reference proteome</keyword>
<protein>
    <submittedName>
        <fullName evidence="1">Uncharacterized protein</fullName>
    </submittedName>
</protein>
<reference evidence="1 2" key="1">
    <citation type="journal article" date="2021" name="Commun. Biol.">
        <title>The genome of Shorea leprosula (Dipterocarpaceae) highlights the ecological relevance of drought in aseasonal tropical rainforests.</title>
        <authorList>
            <person name="Ng K.K.S."/>
            <person name="Kobayashi M.J."/>
            <person name="Fawcett J.A."/>
            <person name="Hatakeyama M."/>
            <person name="Paape T."/>
            <person name="Ng C.H."/>
            <person name="Ang C.C."/>
            <person name="Tnah L.H."/>
            <person name="Lee C.T."/>
            <person name="Nishiyama T."/>
            <person name="Sese J."/>
            <person name="O'Brien M.J."/>
            <person name="Copetti D."/>
            <person name="Mohd Noor M.I."/>
            <person name="Ong R.C."/>
            <person name="Putra M."/>
            <person name="Sireger I.Z."/>
            <person name="Indrioko S."/>
            <person name="Kosugi Y."/>
            <person name="Izuno A."/>
            <person name="Isagi Y."/>
            <person name="Lee S.L."/>
            <person name="Shimizu K.K."/>
        </authorList>
    </citation>
    <scope>NUCLEOTIDE SEQUENCE [LARGE SCALE GENOMIC DNA]</scope>
    <source>
        <strain evidence="1">214</strain>
    </source>
</reference>
<proteinExistence type="predicted"/>
<accession>A0AAV5L329</accession>
<organism evidence="1 2">
    <name type="scientific">Rubroshorea leprosula</name>
    <dbReference type="NCBI Taxonomy" id="152421"/>
    <lineage>
        <taxon>Eukaryota</taxon>
        <taxon>Viridiplantae</taxon>
        <taxon>Streptophyta</taxon>
        <taxon>Embryophyta</taxon>
        <taxon>Tracheophyta</taxon>
        <taxon>Spermatophyta</taxon>
        <taxon>Magnoliopsida</taxon>
        <taxon>eudicotyledons</taxon>
        <taxon>Gunneridae</taxon>
        <taxon>Pentapetalae</taxon>
        <taxon>rosids</taxon>
        <taxon>malvids</taxon>
        <taxon>Malvales</taxon>
        <taxon>Dipterocarpaceae</taxon>
        <taxon>Rubroshorea</taxon>
    </lineage>
</organism>
<gene>
    <name evidence="1" type="ORF">SLEP1_g40238</name>
</gene>
<dbReference type="AlphaFoldDB" id="A0AAV5L329"/>
<dbReference type="EMBL" id="BPVZ01000091">
    <property type="protein sequence ID" value="GKV31559.1"/>
    <property type="molecule type" value="Genomic_DNA"/>
</dbReference>
<comment type="caution">
    <text evidence="1">The sequence shown here is derived from an EMBL/GenBank/DDBJ whole genome shotgun (WGS) entry which is preliminary data.</text>
</comment>